<comment type="subcellular location">
    <subcellularLocation>
        <location evidence="1">Cytoplasm</location>
    </subcellularLocation>
</comment>
<comment type="subunit">
    <text evidence="2">Homotetramer.</text>
</comment>
<comment type="caution">
    <text evidence="7">The sequence shown here is derived from an EMBL/GenBank/DDBJ whole genome shotgun (WGS) entry which is preliminary data.</text>
</comment>
<evidence type="ECO:0000256" key="3">
    <source>
        <dbReference type="ARBA" id="ARBA00022490"/>
    </source>
</evidence>
<protein>
    <submittedName>
        <fullName evidence="7">NADP-dependent oxidoreductase</fullName>
    </submittedName>
</protein>
<dbReference type="PROSITE" id="PS01162">
    <property type="entry name" value="QOR_ZETA_CRYSTAL"/>
    <property type="match status" value="1"/>
</dbReference>
<dbReference type="PANTHER" id="PTHR44154">
    <property type="entry name" value="QUINONE OXIDOREDUCTASE"/>
    <property type="match status" value="1"/>
</dbReference>
<dbReference type="Pfam" id="PF08240">
    <property type="entry name" value="ADH_N"/>
    <property type="match status" value="1"/>
</dbReference>
<dbReference type="CDD" id="cd05289">
    <property type="entry name" value="MDR_like_2"/>
    <property type="match status" value="1"/>
</dbReference>
<keyword evidence="5" id="KW-0694">RNA-binding</keyword>
<dbReference type="SUPFAM" id="SSF50129">
    <property type="entry name" value="GroES-like"/>
    <property type="match status" value="1"/>
</dbReference>
<dbReference type="InterPro" id="IPR020843">
    <property type="entry name" value="ER"/>
</dbReference>
<evidence type="ECO:0000259" key="6">
    <source>
        <dbReference type="SMART" id="SM00829"/>
    </source>
</evidence>
<evidence type="ECO:0000256" key="1">
    <source>
        <dbReference type="ARBA" id="ARBA00004496"/>
    </source>
</evidence>
<organism evidence="7 8">
    <name type="scientific">Streptomyces macrosporus</name>
    <dbReference type="NCBI Taxonomy" id="44032"/>
    <lineage>
        <taxon>Bacteria</taxon>
        <taxon>Bacillati</taxon>
        <taxon>Actinomycetota</taxon>
        <taxon>Actinomycetes</taxon>
        <taxon>Kitasatosporales</taxon>
        <taxon>Streptomycetaceae</taxon>
        <taxon>Streptomyces</taxon>
    </lineage>
</organism>
<evidence type="ECO:0000313" key="7">
    <source>
        <dbReference type="EMBL" id="GAA2430256.1"/>
    </source>
</evidence>
<evidence type="ECO:0000256" key="4">
    <source>
        <dbReference type="ARBA" id="ARBA00022857"/>
    </source>
</evidence>
<dbReference type="Gene3D" id="3.40.50.720">
    <property type="entry name" value="NAD(P)-binding Rossmann-like Domain"/>
    <property type="match status" value="1"/>
</dbReference>
<dbReference type="Pfam" id="PF13602">
    <property type="entry name" value="ADH_zinc_N_2"/>
    <property type="match status" value="1"/>
</dbReference>
<evidence type="ECO:0000256" key="2">
    <source>
        <dbReference type="ARBA" id="ARBA00011881"/>
    </source>
</evidence>
<keyword evidence="4" id="KW-0521">NADP</keyword>
<name>A0ABN3JH99_9ACTN</name>
<dbReference type="SMART" id="SM00829">
    <property type="entry name" value="PKS_ER"/>
    <property type="match status" value="1"/>
</dbReference>
<dbReference type="InterPro" id="IPR011032">
    <property type="entry name" value="GroES-like_sf"/>
</dbReference>
<dbReference type="EMBL" id="BAAASZ010000008">
    <property type="protein sequence ID" value="GAA2430256.1"/>
    <property type="molecule type" value="Genomic_DNA"/>
</dbReference>
<dbReference type="InterPro" id="IPR002364">
    <property type="entry name" value="Quin_OxRdtase/zeta-crystal_CS"/>
</dbReference>
<dbReference type="PANTHER" id="PTHR44154:SF1">
    <property type="entry name" value="QUINONE OXIDOREDUCTASE"/>
    <property type="match status" value="1"/>
</dbReference>
<keyword evidence="3" id="KW-0963">Cytoplasm</keyword>
<proteinExistence type="predicted"/>
<feature type="domain" description="Enoyl reductase (ER)" evidence="6">
    <location>
        <begin position="10"/>
        <end position="300"/>
    </location>
</feature>
<dbReference type="Proteomes" id="UP001501638">
    <property type="component" value="Unassembled WGS sequence"/>
</dbReference>
<dbReference type="InterPro" id="IPR013154">
    <property type="entry name" value="ADH-like_N"/>
</dbReference>
<reference evidence="7 8" key="1">
    <citation type="journal article" date="2019" name="Int. J. Syst. Evol. Microbiol.">
        <title>The Global Catalogue of Microorganisms (GCM) 10K type strain sequencing project: providing services to taxonomists for standard genome sequencing and annotation.</title>
        <authorList>
            <consortium name="The Broad Institute Genomics Platform"/>
            <consortium name="The Broad Institute Genome Sequencing Center for Infectious Disease"/>
            <person name="Wu L."/>
            <person name="Ma J."/>
        </authorList>
    </citation>
    <scope>NUCLEOTIDE SEQUENCE [LARGE SCALE GENOMIC DNA]</scope>
    <source>
        <strain evidence="7 8">JCM 6305</strain>
    </source>
</reference>
<keyword evidence="8" id="KW-1185">Reference proteome</keyword>
<dbReference type="InterPro" id="IPR051603">
    <property type="entry name" value="Zinc-ADH_QOR/CCCR"/>
</dbReference>
<dbReference type="InterPro" id="IPR036291">
    <property type="entry name" value="NAD(P)-bd_dom_sf"/>
</dbReference>
<dbReference type="SUPFAM" id="SSF51735">
    <property type="entry name" value="NAD(P)-binding Rossmann-fold domains"/>
    <property type="match status" value="1"/>
</dbReference>
<dbReference type="Gene3D" id="3.90.180.10">
    <property type="entry name" value="Medium-chain alcohol dehydrogenases, catalytic domain"/>
    <property type="match status" value="1"/>
</dbReference>
<evidence type="ECO:0000313" key="8">
    <source>
        <dbReference type="Proteomes" id="UP001501638"/>
    </source>
</evidence>
<dbReference type="RefSeq" id="WP_344320965.1">
    <property type="nucleotide sequence ID" value="NZ_BAAASZ010000008.1"/>
</dbReference>
<gene>
    <name evidence="7" type="ORF">GCM10010405_11350</name>
</gene>
<accession>A0ABN3JH99</accession>
<sequence>MKAAAINSFGGPEVVELLEVETPTAGPGQVRVRVKAAGIQASDCAVRGGWAPPGQTLAFPQKIGNEFAGIVDQVGEGVDGFEVGSEVLGWALLSCHAEYLVVPTDQIVEKPAEMPWEVAGVLSASGQTAHTALERLKVGEGDTLLVHAAAGGVGTVAVQLARVYGADVIGTASPRNHDYLRSLGATPVAYGEGLVERVRDLAPKGVTAILDGAGGEALDASVELLEDRGRIGTLVGFDRVEELGILGIFSQRSVTRLKALVDLYVQGRLHIEIARAYPLERAADAHREVETRHVRGKLVITVD</sequence>
<evidence type="ECO:0000256" key="5">
    <source>
        <dbReference type="ARBA" id="ARBA00022884"/>
    </source>
</evidence>